<evidence type="ECO:0000256" key="5">
    <source>
        <dbReference type="ARBA" id="ARBA00022833"/>
    </source>
</evidence>
<dbReference type="OrthoDB" id="6077919at2759"/>
<name>A0A443S1L3_9ACAR</name>
<sequence>RRGRQIVPTYVPCDCKLCGAKFESDEALGYHIRDVHVVGVNPEAEDPSKKRHNYKRVSRARGNRKLANPKRPHECPTCGKRYMYESSLTVHEIKKHEKKVQIEGTDEFYSESNLPKPYEQSYICDQCGKILLSKHSLDMHQVSAHGTDHEKPFQCDICGQRFVKIRSLINHRRKEHTGDQPFVCEYCGKAFAMKERMKQHLRVHSDEKIYKCTLCSKEFKSNSSFAAHKDLHAGIMRYTCKYCGRKFQFQGNMGKHIKRRHPNGENSKPFMNNDDNGTEESNSLPANSQKGLKSKKCEQTSSHDQRQHHATTPSNETNSAINSIASQSQSSQMAQTPTPPQQHSQGQSIIPTVSFQDMIQPETHLQVLSTPFVPQHTFNGLSYQTQHHEQQPHHLYPFNTVPTQRNINVTLNIRYPLTAGGCRFCQQHFSDIRQHLIDFHKIPVHTLDANLQDLLYYVCIL</sequence>
<protein>
    <submittedName>
        <fullName evidence="12">Zinc finger protein 737-like protein</fullName>
    </submittedName>
</protein>
<evidence type="ECO:0000313" key="13">
    <source>
        <dbReference type="Proteomes" id="UP000288716"/>
    </source>
</evidence>
<evidence type="ECO:0000259" key="11">
    <source>
        <dbReference type="PROSITE" id="PS50157"/>
    </source>
</evidence>
<keyword evidence="3" id="KW-0677">Repeat</keyword>
<dbReference type="GO" id="GO:0048598">
    <property type="term" value="P:embryonic morphogenesis"/>
    <property type="evidence" value="ECO:0007669"/>
    <property type="project" value="UniProtKB-ARBA"/>
</dbReference>
<evidence type="ECO:0000256" key="10">
    <source>
        <dbReference type="SAM" id="MobiDB-lite"/>
    </source>
</evidence>
<dbReference type="FunFam" id="3.30.160.60:FF:000624">
    <property type="entry name" value="zinc finger protein 697"/>
    <property type="match status" value="1"/>
</dbReference>
<feature type="domain" description="C2H2-type" evidence="11">
    <location>
        <begin position="122"/>
        <end position="150"/>
    </location>
</feature>
<evidence type="ECO:0000256" key="7">
    <source>
        <dbReference type="ARBA" id="ARBA00023163"/>
    </source>
</evidence>
<feature type="domain" description="C2H2-type" evidence="11">
    <location>
        <begin position="153"/>
        <end position="181"/>
    </location>
</feature>
<feature type="domain" description="C2H2-type" evidence="11">
    <location>
        <begin position="13"/>
        <end position="36"/>
    </location>
</feature>
<dbReference type="Proteomes" id="UP000288716">
    <property type="component" value="Unassembled WGS sequence"/>
</dbReference>
<feature type="compositionally biased region" description="Basic and acidic residues" evidence="10">
    <location>
        <begin position="295"/>
        <end position="307"/>
    </location>
</feature>
<keyword evidence="8" id="KW-0539">Nucleus</keyword>
<dbReference type="STRING" id="299467.A0A443S1L3"/>
<reference evidence="12 13" key="1">
    <citation type="journal article" date="2018" name="Gigascience">
        <title>Genomes of trombidid mites reveal novel predicted allergens and laterally-transferred genes associated with secondary metabolism.</title>
        <authorList>
            <person name="Dong X."/>
            <person name="Chaisiri K."/>
            <person name="Xia D."/>
            <person name="Armstrong S.D."/>
            <person name="Fang Y."/>
            <person name="Donnelly M.J."/>
            <person name="Kadowaki T."/>
            <person name="McGarry J.W."/>
            <person name="Darby A.C."/>
            <person name="Makepeace B.L."/>
        </authorList>
    </citation>
    <scope>NUCLEOTIDE SEQUENCE [LARGE SCALE GENOMIC DNA]</scope>
    <source>
        <strain evidence="12">UoL-UT</strain>
    </source>
</reference>
<keyword evidence="7" id="KW-0804">Transcription</keyword>
<proteinExistence type="predicted"/>
<feature type="region of interest" description="Disordered" evidence="10">
    <location>
        <begin position="256"/>
        <end position="347"/>
    </location>
</feature>
<dbReference type="GO" id="GO:0008270">
    <property type="term" value="F:zinc ion binding"/>
    <property type="evidence" value="ECO:0007669"/>
    <property type="project" value="UniProtKB-KW"/>
</dbReference>
<evidence type="ECO:0000256" key="6">
    <source>
        <dbReference type="ARBA" id="ARBA00023015"/>
    </source>
</evidence>
<keyword evidence="5" id="KW-0862">Zinc</keyword>
<evidence type="ECO:0000256" key="9">
    <source>
        <dbReference type="PROSITE-ProRule" id="PRU00042"/>
    </source>
</evidence>
<comment type="caution">
    <text evidence="12">The sequence shown here is derived from an EMBL/GenBank/DDBJ whole genome shotgun (WGS) entry which is preliminary data.</text>
</comment>
<keyword evidence="4 9" id="KW-0863">Zinc-finger</keyword>
<feature type="domain" description="C2H2-type" evidence="11">
    <location>
        <begin position="73"/>
        <end position="101"/>
    </location>
</feature>
<dbReference type="PROSITE" id="PS50157">
    <property type="entry name" value="ZINC_FINGER_C2H2_2"/>
    <property type="match status" value="7"/>
</dbReference>
<feature type="non-terminal residue" evidence="12">
    <location>
        <position position="1"/>
    </location>
</feature>
<evidence type="ECO:0000256" key="8">
    <source>
        <dbReference type="ARBA" id="ARBA00023242"/>
    </source>
</evidence>
<feature type="domain" description="C2H2-type" evidence="11">
    <location>
        <begin position="238"/>
        <end position="266"/>
    </location>
</feature>
<dbReference type="SUPFAM" id="SSF57667">
    <property type="entry name" value="beta-beta-alpha zinc fingers"/>
    <property type="match status" value="4"/>
</dbReference>
<evidence type="ECO:0000256" key="2">
    <source>
        <dbReference type="ARBA" id="ARBA00022723"/>
    </source>
</evidence>
<evidence type="ECO:0000256" key="3">
    <source>
        <dbReference type="ARBA" id="ARBA00022737"/>
    </source>
</evidence>
<evidence type="ECO:0000256" key="1">
    <source>
        <dbReference type="ARBA" id="ARBA00004123"/>
    </source>
</evidence>
<dbReference type="Pfam" id="PF13894">
    <property type="entry name" value="zf-C2H2_4"/>
    <property type="match status" value="1"/>
</dbReference>
<organism evidence="12 13">
    <name type="scientific">Leptotrombidium deliense</name>
    <dbReference type="NCBI Taxonomy" id="299467"/>
    <lineage>
        <taxon>Eukaryota</taxon>
        <taxon>Metazoa</taxon>
        <taxon>Ecdysozoa</taxon>
        <taxon>Arthropoda</taxon>
        <taxon>Chelicerata</taxon>
        <taxon>Arachnida</taxon>
        <taxon>Acari</taxon>
        <taxon>Acariformes</taxon>
        <taxon>Trombidiformes</taxon>
        <taxon>Prostigmata</taxon>
        <taxon>Anystina</taxon>
        <taxon>Parasitengona</taxon>
        <taxon>Trombiculoidea</taxon>
        <taxon>Trombiculidae</taxon>
        <taxon>Leptotrombidium</taxon>
    </lineage>
</organism>
<gene>
    <name evidence="12" type="ORF">B4U80_05894</name>
</gene>
<dbReference type="VEuPathDB" id="VectorBase:LDEU010634"/>
<dbReference type="InterPro" id="IPR013087">
    <property type="entry name" value="Znf_C2H2_type"/>
</dbReference>
<feature type="domain" description="C2H2-type" evidence="11">
    <location>
        <begin position="210"/>
        <end position="237"/>
    </location>
</feature>
<dbReference type="PANTHER" id="PTHR47772:SF13">
    <property type="entry name" value="GASTRULA ZINC FINGER PROTEIN XLCGF49.1-LIKE-RELATED"/>
    <property type="match status" value="1"/>
</dbReference>
<evidence type="ECO:0000313" key="12">
    <source>
        <dbReference type="EMBL" id="RWS21406.1"/>
    </source>
</evidence>
<dbReference type="Gene3D" id="3.30.160.60">
    <property type="entry name" value="Classic Zinc Finger"/>
    <property type="match status" value="4"/>
</dbReference>
<dbReference type="EMBL" id="NCKV01012383">
    <property type="protein sequence ID" value="RWS21406.1"/>
    <property type="molecule type" value="Genomic_DNA"/>
</dbReference>
<feature type="compositionally biased region" description="Basic residues" evidence="10">
    <location>
        <begin position="49"/>
        <end position="70"/>
    </location>
</feature>
<keyword evidence="6" id="KW-0805">Transcription regulation</keyword>
<feature type="region of interest" description="Disordered" evidence="10">
    <location>
        <begin position="42"/>
        <end position="73"/>
    </location>
</feature>
<dbReference type="AlphaFoldDB" id="A0A443S1L3"/>
<comment type="subcellular location">
    <subcellularLocation>
        <location evidence="1">Nucleus</location>
    </subcellularLocation>
</comment>
<dbReference type="InterPro" id="IPR050636">
    <property type="entry name" value="C2H2-ZF_domain-containing"/>
</dbReference>
<dbReference type="FunFam" id="3.30.160.60:FF:000100">
    <property type="entry name" value="Zinc finger 45-like"/>
    <property type="match status" value="1"/>
</dbReference>
<feature type="domain" description="C2H2-type" evidence="11">
    <location>
        <begin position="182"/>
        <end position="209"/>
    </location>
</feature>
<evidence type="ECO:0000256" key="4">
    <source>
        <dbReference type="ARBA" id="ARBA00022771"/>
    </source>
</evidence>
<dbReference type="PANTHER" id="PTHR47772">
    <property type="entry name" value="ZINC FINGER PROTEIN 200"/>
    <property type="match status" value="1"/>
</dbReference>
<keyword evidence="2" id="KW-0479">Metal-binding</keyword>
<dbReference type="PROSITE" id="PS00028">
    <property type="entry name" value="ZINC_FINGER_C2H2_1"/>
    <property type="match status" value="7"/>
</dbReference>
<feature type="compositionally biased region" description="Polar residues" evidence="10">
    <location>
        <begin position="264"/>
        <end position="291"/>
    </location>
</feature>
<dbReference type="InterPro" id="IPR036236">
    <property type="entry name" value="Znf_C2H2_sf"/>
</dbReference>
<dbReference type="SMART" id="SM00355">
    <property type="entry name" value="ZnF_C2H2"/>
    <property type="match status" value="7"/>
</dbReference>
<dbReference type="GO" id="GO:0005634">
    <property type="term" value="C:nucleus"/>
    <property type="evidence" value="ECO:0007669"/>
    <property type="project" value="UniProtKB-SubCell"/>
</dbReference>
<keyword evidence="13" id="KW-1185">Reference proteome</keyword>
<dbReference type="Pfam" id="PF00096">
    <property type="entry name" value="zf-C2H2"/>
    <property type="match status" value="4"/>
</dbReference>
<accession>A0A443S1L3</accession>
<feature type="compositionally biased region" description="Low complexity" evidence="10">
    <location>
        <begin position="317"/>
        <end position="336"/>
    </location>
</feature>